<name>A2FFM4_TRIV3</name>
<dbReference type="VEuPathDB" id="TrichDB:TVAGG3_1007900"/>
<gene>
    <name evidence="2" type="ORF">TVAG_264270</name>
</gene>
<proteinExistence type="predicted"/>
<dbReference type="SUPFAM" id="SSF55144">
    <property type="entry name" value="LigT-like"/>
    <property type="match status" value="1"/>
</dbReference>
<evidence type="ECO:0000313" key="3">
    <source>
        <dbReference type="Proteomes" id="UP000001542"/>
    </source>
</evidence>
<dbReference type="KEGG" id="tva:4754073"/>
<dbReference type="Gene3D" id="3.90.1140.10">
    <property type="entry name" value="Cyclic phosphodiesterase"/>
    <property type="match status" value="1"/>
</dbReference>
<dbReference type="GO" id="GO:0004113">
    <property type="term" value="F:2',3'-cyclic-nucleotide 3'-phosphodiesterase activity"/>
    <property type="evidence" value="ECO:0000318"/>
    <property type="project" value="GO_Central"/>
</dbReference>
<keyword evidence="1" id="KW-0378">Hydrolase</keyword>
<keyword evidence="3" id="KW-1185">Reference proteome</keyword>
<dbReference type="GO" id="GO:0008664">
    <property type="term" value="F:RNA 2',3'-cyclic 3'-phosphodiesterase activity"/>
    <property type="evidence" value="ECO:0000318"/>
    <property type="project" value="GO_Central"/>
</dbReference>
<sequence length="288" mass="34138">MNDYEECLQLYLENLGFQDFVTDENDVIDLVDHVILNKAQFKQIVKIIDSLFQKNSVLNIVNHIKTENEPLNNLLVEKYEKIIKKKEFRESSFTSIYPNLDEYPDKVRLFSCIRLSQEAAKELQNLRDKLNYYYNYYYKHDNDFHITVLDYFEIPKSEIKRIHETILEAAKKTHQFELEFSELGKFDLAHPGGLSVIPYGTGIPSFKKLQHDCLDEFNKVFKQTIRIPKPHISVALKYNGNKDTAQNAKYSDFKIRKISFKVTKFELVVSNYNTPQRYWTIYSYKLKP</sequence>
<evidence type="ECO:0000313" key="2">
    <source>
        <dbReference type="EMBL" id="EAX96303.1"/>
    </source>
</evidence>
<protein>
    <submittedName>
        <fullName evidence="2">Uncharacterized protein</fullName>
    </submittedName>
</protein>
<dbReference type="PANTHER" id="PTHR35561">
    <property type="entry name" value="RNA 2',3'-CYCLIC PHOSPHODIESTERASE"/>
    <property type="match status" value="1"/>
</dbReference>
<dbReference type="PANTHER" id="PTHR35561:SF1">
    <property type="entry name" value="RNA 2',3'-CYCLIC PHOSPHODIESTERASE"/>
    <property type="match status" value="1"/>
</dbReference>
<reference evidence="2" key="1">
    <citation type="submission" date="2006-10" db="EMBL/GenBank/DDBJ databases">
        <authorList>
            <person name="Amadeo P."/>
            <person name="Zhao Q."/>
            <person name="Wortman J."/>
            <person name="Fraser-Liggett C."/>
            <person name="Carlton J."/>
        </authorList>
    </citation>
    <scope>NUCLEOTIDE SEQUENCE</scope>
    <source>
        <strain evidence="2">G3</strain>
    </source>
</reference>
<evidence type="ECO:0000256" key="1">
    <source>
        <dbReference type="ARBA" id="ARBA00022801"/>
    </source>
</evidence>
<dbReference type="Proteomes" id="UP000001542">
    <property type="component" value="Unassembled WGS sequence"/>
</dbReference>
<dbReference type="InterPro" id="IPR009097">
    <property type="entry name" value="Cyclic_Pdiesterase"/>
</dbReference>
<dbReference type="AlphaFoldDB" id="A2FFM4"/>
<dbReference type="VEuPathDB" id="TrichDB:TVAG_264270"/>
<dbReference type="EMBL" id="DS113765">
    <property type="protein sequence ID" value="EAX96303.1"/>
    <property type="molecule type" value="Genomic_DNA"/>
</dbReference>
<organism evidence="2 3">
    <name type="scientific">Trichomonas vaginalis (strain ATCC PRA-98 / G3)</name>
    <dbReference type="NCBI Taxonomy" id="412133"/>
    <lineage>
        <taxon>Eukaryota</taxon>
        <taxon>Metamonada</taxon>
        <taxon>Parabasalia</taxon>
        <taxon>Trichomonadida</taxon>
        <taxon>Trichomonadidae</taxon>
        <taxon>Trichomonas</taxon>
    </lineage>
</organism>
<accession>A2FFM4</accession>
<dbReference type="SMR" id="A2FFM4"/>
<dbReference type="Pfam" id="PF13563">
    <property type="entry name" value="2_5_RNA_ligase2"/>
    <property type="match status" value="1"/>
</dbReference>
<dbReference type="InterPro" id="IPR004175">
    <property type="entry name" value="RNA_CPDase"/>
</dbReference>
<dbReference type="RefSeq" id="XP_001309233.1">
    <property type="nucleotide sequence ID" value="XM_001309232.1"/>
</dbReference>
<dbReference type="InParanoid" id="A2FFM4"/>
<reference evidence="2" key="2">
    <citation type="journal article" date="2007" name="Science">
        <title>Draft genome sequence of the sexually transmitted pathogen Trichomonas vaginalis.</title>
        <authorList>
            <person name="Carlton J.M."/>
            <person name="Hirt R.P."/>
            <person name="Silva J.C."/>
            <person name="Delcher A.L."/>
            <person name="Schatz M."/>
            <person name="Zhao Q."/>
            <person name="Wortman J.R."/>
            <person name="Bidwell S.L."/>
            <person name="Alsmark U.C.M."/>
            <person name="Besteiro S."/>
            <person name="Sicheritz-Ponten T."/>
            <person name="Noel C.J."/>
            <person name="Dacks J.B."/>
            <person name="Foster P.G."/>
            <person name="Simillion C."/>
            <person name="Van de Peer Y."/>
            <person name="Miranda-Saavedra D."/>
            <person name="Barton G.J."/>
            <person name="Westrop G.D."/>
            <person name="Mueller S."/>
            <person name="Dessi D."/>
            <person name="Fiori P.L."/>
            <person name="Ren Q."/>
            <person name="Paulsen I."/>
            <person name="Zhang H."/>
            <person name="Bastida-Corcuera F.D."/>
            <person name="Simoes-Barbosa A."/>
            <person name="Brown M.T."/>
            <person name="Hayes R.D."/>
            <person name="Mukherjee M."/>
            <person name="Okumura C.Y."/>
            <person name="Schneider R."/>
            <person name="Smith A.J."/>
            <person name="Vanacova S."/>
            <person name="Villalvazo M."/>
            <person name="Haas B.J."/>
            <person name="Pertea M."/>
            <person name="Feldblyum T.V."/>
            <person name="Utterback T.R."/>
            <person name="Shu C.L."/>
            <person name="Osoegawa K."/>
            <person name="de Jong P.J."/>
            <person name="Hrdy I."/>
            <person name="Horvathova L."/>
            <person name="Zubacova Z."/>
            <person name="Dolezal P."/>
            <person name="Malik S.B."/>
            <person name="Logsdon J.M. Jr."/>
            <person name="Henze K."/>
            <person name="Gupta A."/>
            <person name="Wang C.C."/>
            <person name="Dunne R.L."/>
            <person name="Upcroft J.A."/>
            <person name="Upcroft P."/>
            <person name="White O."/>
            <person name="Salzberg S.L."/>
            <person name="Tang P."/>
            <person name="Chiu C.-H."/>
            <person name="Lee Y.-S."/>
            <person name="Embley T.M."/>
            <person name="Coombs G.H."/>
            <person name="Mottram J.C."/>
            <person name="Tachezy J."/>
            <person name="Fraser-Liggett C.M."/>
            <person name="Johnson P.J."/>
        </authorList>
    </citation>
    <scope>NUCLEOTIDE SEQUENCE [LARGE SCALE GENOMIC DNA]</scope>
    <source>
        <strain evidence="2">G3</strain>
    </source>
</reference>